<evidence type="ECO:0000313" key="2">
    <source>
        <dbReference type="EMBL" id="TDU73251.1"/>
    </source>
</evidence>
<dbReference type="AlphaFoldDB" id="A0A4R7S4H6"/>
<reference evidence="2 3" key="1">
    <citation type="submission" date="2019-03" db="EMBL/GenBank/DDBJ databases">
        <title>Genomic Encyclopedia of Archaeal and Bacterial Type Strains, Phase II (KMG-II): from individual species to whole genera.</title>
        <authorList>
            <person name="Goeker M."/>
        </authorList>
    </citation>
    <scope>NUCLEOTIDE SEQUENCE [LARGE SCALE GENOMIC DNA]</scope>
    <source>
        <strain evidence="2 3">ATCC 25309</strain>
    </source>
</reference>
<dbReference type="EMBL" id="SOCA01000002">
    <property type="protein sequence ID" value="TDU73251.1"/>
    <property type="molecule type" value="Genomic_DNA"/>
</dbReference>
<feature type="domain" description="Transposase IS66 C-terminal" evidence="1">
    <location>
        <begin position="23"/>
        <end position="59"/>
    </location>
</feature>
<sequence>MSLTCWLFMGDAKSGARAAVFYTLIGNCHREGINAESYLTDLFTRLPSETNQTVHRLTPKAWAAEQSALNQSQAKTCVASM</sequence>
<comment type="caution">
    <text evidence="2">The sequence shown here is derived from an EMBL/GenBank/DDBJ whole genome shotgun (WGS) entry which is preliminary data.</text>
</comment>
<dbReference type="Proteomes" id="UP000295662">
    <property type="component" value="Unassembled WGS sequence"/>
</dbReference>
<organism evidence="2 3">
    <name type="scientific">Prosthecobacter fusiformis</name>
    <dbReference type="NCBI Taxonomy" id="48464"/>
    <lineage>
        <taxon>Bacteria</taxon>
        <taxon>Pseudomonadati</taxon>
        <taxon>Verrucomicrobiota</taxon>
        <taxon>Verrucomicrobiia</taxon>
        <taxon>Verrucomicrobiales</taxon>
        <taxon>Verrucomicrobiaceae</taxon>
        <taxon>Prosthecobacter</taxon>
    </lineage>
</organism>
<proteinExistence type="predicted"/>
<accession>A0A4R7S4H6</accession>
<name>A0A4R7S4H6_9BACT</name>
<keyword evidence="3" id="KW-1185">Reference proteome</keyword>
<gene>
    <name evidence="2" type="ORF">EI77_01720</name>
</gene>
<protein>
    <recommendedName>
        <fullName evidence="1">Transposase IS66 C-terminal domain-containing protein</fullName>
    </recommendedName>
</protein>
<dbReference type="Pfam" id="PF13817">
    <property type="entry name" value="DDE_Tnp_IS66_C"/>
    <property type="match status" value="1"/>
</dbReference>
<evidence type="ECO:0000259" key="1">
    <source>
        <dbReference type="Pfam" id="PF13817"/>
    </source>
</evidence>
<evidence type="ECO:0000313" key="3">
    <source>
        <dbReference type="Proteomes" id="UP000295662"/>
    </source>
</evidence>
<dbReference type="InterPro" id="IPR039552">
    <property type="entry name" value="IS66_C"/>
</dbReference>